<accession>A0A6A6SDT7</accession>
<dbReference type="GO" id="GO:0016787">
    <property type="term" value="F:hydrolase activity"/>
    <property type="evidence" value="ECO:0007669"/>
    <property type="project" value="UniProtKB-KW"/>
</dbReference>
<reference evidence="3" key="1">
    <citation type="journal article" date="2020" name="Stud. Mycol.">
        <title>101 Dothideomycetes genomes: a test case for predicting lifestyles and emergence of pathogens.</title>
        <authorList>
            <person name="Haridas S."/>
            <person name="Albert R."/>
            <person name="Binder M."/>
            <person name="Bloem J."/>
            <person name="Labutti K."/>
            <person name="Salamov A."/>
            <person name="Andreopoulos B."/>
            <person name="Baker S."/>
            <person name="Barry K."/>
            <person name="Bills G."/>
            <person name="Bluhm B."/>
            <person name="Cannon C."/>
            <person name="Castanera R."/>
            <person name="Culley D."/>
            <person name="Daum C."/>
            <person name="Ezra D."/>
            <person name="Gonzalez J."/>
            <person name="Henrissat B."/>
            <person name="Kuo A."/>
            <person name="Liang C."/>
            <person name="Lipzen A."/>
            <person name="Lutzoni F."/>
            <person name="Magnuson J."/>
            <person name="Mondo S."/>
            <person name="Nolan M."/>
            <person name="Ohm R."/>
            <person name="Pangilinan J."/>
            <person name="Park H.-J."/>
            <person name="Ramirez L."/>
            <person name="Alfaro M."/>
            <person name="Sun H."/>
            <person name="Tritt A."/>
            <person name="Yoshinaga Y."/>
            <person name="Zwiers L.-H."/>
            <person name="Turgeon B."/>
            <person name="Goodwin S."/>
            <person name="Spatafora J."/>
            <person name="Crous P."/>
            <person name="Grigoriev I."/>
        </authorList>
    </citation>
    <scope>NUCLEOTIDE SEQUENCE</scope>
    <source>
        <strain evidence="3">CBS 473.64</strain>
    </source>
</reference>
<feature type="domain" description="Dienelactone hydrolase" evidence="2">
    <location>
        <begin position="31"/>
        <end position="281"/>
    </location>
</feature>
<gene>
    <name evidence="3" type="ORF">P280DRAFT_414973</name>
</gene>
<dbReference type="PANTHER" id="PTHR17630:SF87">
    <property type="entry name" value="DIENELACTONE HYDROLASE DOMAIN-CONTAINING PROTEIN"/>
    <property type="match status" value="1"/>
</dbReference>
<keyword evidence="3" id="KW-0378">Hydrolase</keyword>
<dbReference type="PANTHER" id="PTHR17630">
    <property type="entry name" value="DIENELACTONE HYDROLASE"/>
    <property type="match status" value="1"/>
</dbReference>
<dbReference type="EMBL" id="MU006776">
    <property type="protein sequence ID" value="KAF2646055.1"/>
    <property type="molecule type" value="Genomic_DNA"/>
</dbReference>
<dbReference type="Pfam" id="PF01738">
    <property type="entry name" value="DLH"/>
    <property type="match status" value="1"/>
</dbReference>
<evidence type="ECO:0000259" key="2">
    <source>
        <dbReference type="Pfam" id="PF01738"/>
    </source>
</evidence>
<name>A0A6A6SDT7_9PLEO</name>
<sequence length="284" mass="31168">MTESTCTQCITGTIHPGQPSGKIESIHGLNVYVTGNHANPKATVVLYSDVFGLELPNNKLLADSIASQGNYLVYLPDFFEGDPVKLQLADILIPVDAKSLSAITKYTGLLANVPSFLLWRRRHGFEKTESACMDFLGKLRRETQEKGSKVGIVGYCWGGRFAIRAGLERNQIDIGGIKIPLVDAAVALHPSNLAFPEDVENLAVPVSYGWGQEDTMSGIKQKGKIEAIHEEEKGKGRKVPEMEHKVYKPGRHGFAVRGNPDDEDERAALEGSEKQALAWLAKWL</sequence>
<dbReference type="SUPFAM" id="SSF53474">
    <property type="entry name" value="alpha/beta-Hydrolases"/>
    <property type="match status" value="1"/>
</dbReference>
<proteinExistence type="predicted"/>
<dbReference type="OrthoDB" id="17560at2759"/>
<keyword evidence="4" id="KW-1185">Reference proteome</keyword>
<feature type="region of interest" description="Disordered" evidence="1">
    <location>
        <begin position="251"/>
        <end position="270"/>
    </location>
</feature>
<protein>
    <submittedName>
        <fullName evidence="3">Alpha/beta-hydrolase</fullName>
    </submittedName>
</protein>
<evidence type="ECO:0000256" key="1">
    <source>
        <dbReference type="SAM" id="MobiDB-lite"/>
    </source>
</evidence>
<organism evidence="3 4">
    <name type="scientific">Massarina eburnea CBS 473.64</name>
    <dbReference type="NCBI Taxonomy" id="1395130"/>
    <lineage>
        <taxon>Eukaryota</taxon>
        <taxon>Fungi</taxon>
        <taxon>Dikarya</taxon>
        <taxon>Ascomycota</taxon>
        <taxon>Pezizomycotina</taxon>
        <taxon>Dothideomycetes</taxon>
        <taxon>Pleosporomycetidae</taxon>
        <taxon>Pleosporales</taxon>
        <taxon>Massarineae</taxon>
        <taxon>Massarinaceae</taxon>
        <taxon>Massarina</taxon>
    </lineage>
</organism>
<dbReference type="Proteomes" id="UP000799753">
    <property type="component" value="Unassembled WGS sequence"/>
</dbReference>
<evidence type="ECO:0000313" key="4">
    <source>
        <dbReference type="Proteomes" id="UP000799753"/>
    </source>
</evidence>
<dbReference type="Gene3D" id="3.40.50.1820">
    <property type="entry name" value="alpha/beta hydrolase"/>
    <property type="match status" value="1"/>
</dbReference>
<dbReference type="InterPro" id="IPR029058">
    <property type="entry name" value="AB_hydrolase_fold"/>
</dbReference>
<dbReference type="AlphaFoldDB" id="A0A6A6SDT7"/>
<dbReference type="InterPro" id="IPR002925">
    <property type="entry name" value="Dienelactn_hydro"/>
</dbReference>
<evidence type="ECO:0000313" key="3">
    <source>
        <dbReference type="EMBL" id="KAF2646055.1"/>
    </source>
</evidence>